<dbReference type="Pfam" id="PF02687">
    <property type="entry name" value="FtsX"/>
    <property type="match status" value="1"/>
</dbReference>
<keyword evidence="2" id="KW-1003">Cell membrane</keyword>
<feature type="transmembrane region" description="Helical" evidence="6">
    <location>
        <begin position="457"/>
        <end position="482"/>
    </location>
</feature>
<proteinExistence type="predicted"/>
<comment type="caution">
    <text evidence="8">The sequence shown here is derived from an EMBL/GenBank/DDBJ whole genome shotgun (WGS) entry which is preliminary data.</text>
</comment>
<comment type="subcellular location">
    <subcellularLocation>
        <location evidence="1">Cell membrane</location>
        <topology evidence="1">Multi-pass membrane protein</topology>
    </subcellularLocation>
</comment>
<dbReference type="InterPro" id="IPR003838">
    <property type="entry name" value="ABC3_permease_C"/>
</dbReference>
<feature type="transmembrane region" description="Helical" evidence="6">
    <location>
        <begin position="932"/>
        <end position="954"/>
    </location>
</feature>
<dbReference type="RefSeq" id="WP_344149170.1">
    <property type="nucleotide sequence ID" value="NZ_BAAAQR010000002.1"/>
</dbReference>
<keyword evidence="9" id="KW-1185">Reference proteome</keyword>
<evidence type="ECO:0000313" key="9">
    <source>
        <dbReference type="Proteomes" id="UP001501771"/>
    </source>
</evidence>
<feature type="transmembrane region" description="Helical" evidence="6">
    <location>
        <begin position="425"/>
        <end position="445"/>
    </location>
</feature>
<accession>A0ABP5L9L4</accession>
<feature type="transmembrane region" description="Helical" evidence="6">
    <location>
        <begin position="880"/>
        <end position="902"/>
    </location>
</feature>
<feature type="transmembrane region" description="Helical" evidence="6">
    <location>
        <begin position="291"/>
        <end position="311"/>
    </location>
</feature>
<feature type="domain" description="ABC3 transporter permease C-terminal" evidence="7">
    <location>
        <begin position="883"/>
        <end position="996"/>
    </location>
</feature>
<evidence type="ECO:0000256" key="2">
    <source>
        <dbReference type="ARBA" id="ARBA00022475"/>
    </source>
</evidence>
<keyword evidence="3 6" id="KW-0812">Transmembrane</keyword>
<reference evidence="9" key="1">
    <citation type="journal article" date="2019" name="Int. J. Syst. Evol. Microbiol.">
        <title>The Global Catalogue of Microorganisms (GCM) 10K type strain sequencing project: providing services to taxonomists for standard genome sequencing and annotation.</title>
        <authorList>
            <consortium name="The Broad Institute Genomics Platform"/>
            <consortium name="The Broad Institute Genome Sequencing Center for Infectious Disease"/>
            <person name="Wu L."/>
            <person name="Ma J."/>
        </authorList>
    </citation>
    <scope>NUCLEOTIDE SEQUENCE [LARGE SCALE GENOMIC DNA]</scope>
    <source>
        <strain evidence="9">JCM 16022</strain>
    </source>
</reference>
<evidence type="ECO:0000256" key="6">
    <source>
        <dbReference type="SAM" id="Phobius"/>
    </source>
</evidence>
<evidence type="ECO:0000259" key="7">
    <source>
        <dbReference type="Pfam" id="PF02687"/>
    </source>
</evidence>
<feature type="transmembrane region" description="Helical" evidence="6">
    <location>
        <begin position="381"/>
        <end position="404"/>
    </location>
</feature>
<sequence>MRTLLATVVRGLRARALLSAGSVLLTALAIGSAVLGPIFQVAVTNSYLVTRLDEAPNELTGLSWRFQPGSQLDGDVDQAVRRAGEAATAAVRGPFAGPQTVLESQRVPALGGAEVMLTAKDGACDHLEIEGECPTEPGQVLMLAGDRDLTELPIGEKIDLGPDLGTVTLVGGYRVPADEADFWFQTARFASFPPQETRTGSKPYRPAPLVTAPATFDTIPAGQWSLRVDRRLQVPADLQLADVQAAEREAVGLNGPAKQVEGGTLRGESINDISSIVAEARGQQRTAKNSVAPAVISLVLVALALLLRLLMAAADLRLPELALASLRGLPRRRMWALGLSEPMTLLLLSIPTGGLIGVGLALGLVRWWLVPGLPLPFPATAVLAGLLVALASIGVAVLAVGLVLRVSLSDQLTGVRRPQETSRTGLVVQLALVALAVAVLASKLSAGKPGEPDVTDLVLPVLLAVVAGIAATRITAAGATWWTRARRTTRSLSGFVAARAISRRQEGTLVILPVTAAIAICVFGAGVYDSAGQWRASVAATAAPAPVVWTSPLPMNETVALTHELDPDGRWLMAASRLNTLGPTFTVVDTARLARVGSWQEQWTPGVSTAHIADELGLRATVPTVAGRRVGITLDNQVESGSDLFVRLRLDVPGDRPHFAYLGPFGPGEGSATVDAAYCRGGCRLEALTVGGPAGLPTSMEGTLRVTSVEADGAPVEGGIEGAGWTRAQDSTSTGAVTGVTAAGDGLEIDLDTQGQQAIAQLSSGEIPAALPVVRGVDASTEAASGSFSETSENEFAVDPVITSQSVPFLGPSGLMIDYTMLTTDRAVYEQKATVYVLARDDTPASVVRGLQDRGASVTTTLAGVRNTLDQGAYALTLRLYAVVALLVLLMALAGLFVSTAVQLPARRRDAASLRVVGVTRRSVMSAVVREFAVVLGGTALAGLAAGTLAQYVVLRTVTLGYVEDLSTPALIAAVDWQRLVVLALLTALIFGTVALASAGLTVRGARGSTLRENAR</sequence>
<dbReference type="Proteomes" id="UP001501771">
    <property type="component" value="Unassembled WGS sequence"/>
</dbReference>
<evidence type="ECO:0000256" key="4">
    <source>
        <dbReference type="ARBA" id="ARBA00022989"/>
    </source>
</evidence>
<evidence type="ECO:0000256" key="1">
    <source>
        <dbReference type="ARBA" id="ARBA00004651"/>
    </source>
</evidence>
<protein>
    <recommendedName>
        <fullName evidence="7">ABC3 transporter permease C-terminal domain-containing protein</fullName>
    </recommendedName>
</protein>
<evidence type="ECO:0000313" key="8">
    <source>
        <dbReference type="EMBL" id="GAA2141813.1"/>
    </source>
</evidence>
<evidence type="ECO:0000256" key="3">
    <source>
        <dbReference type="ARBA" id="ARBA00022692"/>
    </source>
</evidence>
<feature type="transmembrane region" description="Helical" evidence="6">
    <location>
        <begin position="343"/>
        <end position="369"/>
    </location>
</feature>
<feature type="transmembrane region" description="Helical" evidence="6">
    <location>
        <begin position="509"/>
        <end position="528"/>
    </location>
</feature>
<dbReference type="EMBL" id="BAAAQR010000002">
    <property type="protein sequence ID" value="GAA2141813.1"/>
    <property type="molecule type" value="Genomic_DNA"/>
</dbReference>
<evidence type="ECO:0000256" key="5">
    <source>
        <dbReference type="ARBA" id="ARBA00023136"/>
    </source>
</evidence>
<name>A0ABP5L9L4_9ACTN</name>
<gene>
    <name evidence="8" type="ORF">GCM10009844_12500</name>
</gene>
<keyword evidence="5 6" id="KW-0472">Membrane</keyword>
<keyword evidence="4 6" id="KW-1133">Transmembrane helix</keyword>
<organism evidence="8 9">
    <name type="scientific">Nocardioides koreensis</name>
    <dbReference type="NCBI Taxonomy" id="433651"/>
    <lineage>
        <taxon>Bacteria</taxon>
        <taxon>Bacillati</taxon>
        <taxon>Actinomycetota</taxon>
        <taxon>Actinomycetes</taxon>
        <taxon>Propionibacteriales</taxon>
        <taxon>Nocardioidaceae</taxon>
        <taxon>Nocardioides</taxon>
    </lineage>
</organism>
<feature type="transmembrane region" description="Helical" evidence="6">
    <location>
        <begin position="980"/>
        <end position="1003"/>
    </location>
</feature>